<evidence type="ECO:0000256" key="1">
    <source>
        <dbReference type="ARBA" id="ARBA00004651"/>
    </source>
</evidence>
<evidence type="ECO:0000256" key="2">
    <source>
        <dbReference type="ARBA" id="ARBA00022475"/>
    </source>
</evidence>
<feature type="transmembrane region" description="Helical" evidence="6">
    <location>
        <begin position="325"/>
        <end position="347"/>
    </location>
</feature>
<accession>A0A401UV54</accession>
<evidence type="ECO:0000256" key="6">
    <source>
        <dbReference type="SAM" id="Phobius"/>
    </source>
</evidence>
<dbReference type="PANTHER" id="PTHR30250:SF11">
    <property type="entry name" value="O-ANTIGEN TRANSPORTER-RELATED"/>
    <property type="match status" value="1"/>
</dbReference>
<evidence type="ECO:0000256" key="4">
    <source>
        <dbReference type="ARBA" id="ARBA00022989"/>
    </source>
</evidence>
<comment type="caution">
    <text evidence="7">The sequence shown here is derived from an EMBL/GenBank/DDBJ whole genome shotgun (WGS) entry which is preliminary data.</text>
</comment>
<feature type="transmembrane region" description="Helical" evidence="6">
    <location>
        <begin position="247"/>
        <end position="269"/>
    </location>
</feature>
<keyword evidence="2" id="KW-1003">Cell membrane</keyword>
<organism evidence="7 8">
    <name type="scientific">Cellulomonas algicola</name>
    <dbReference type="NCBI Taxonomy" id="2071633"/>
    <lineage>
        <taxon>Bacteria</taxon>
        <taxon>Bacillati</taxon>
        <taxon>Actinomycetota</taxon>
        <taxon>Actinomycetes</taxon>
        <taxon>Micrococcales</taxon>
        <taxon>Cellulomonadaceae</taxon>
        <taxon>Cellulomonas</taxon>
    </lineage>
</organism>
<proteinExistence type="predicted"/>
<protein>
    <submittedName>
        <fullName evidence="7">Uncharacterized protein</fullName>
    </submittedName>
</protein>
<feature type="transmembrane region" description="Helical" evidence="6">
    <location>
        <begin position="290"/>
        <end position="313"/>
    </location>
</feature>
<feature type="transmembrane region" description="Helical" evidence="6">
    <location>
        <begin position="221"/>
        <end position="241"/>
    </location>
</feature>
<dbReference type="InterPro" id="IPR002797">
    <property type="entry name" value="Polysacc_synth"/>
</dbReference>
<keyword evidence="5 6" id="KW-0472">Membrane</keyword>
<feature type="transmembrane region" description="Helical" evidence="6">
    <location>
        <begin position="19"/>
        <end position="37"/>
    </location>
</feature>
<dbReference type="InterPro" id="IPR050833">
    <property type="entry name" value="Poly_Biosynth_Transport"/>
</dbReference>
<feature type="transmembrane region" description="Helical" evidence="6">
    <location>
        <begin position="49"/>
        <end position="71"/>
    </location>
</feature>
<evidence type="ECO:0000256" key="3">
    <source>
        <dbReference type="ARBA" id="ARBA00022692"/>
    </source>
</evidence>
<feature type="transmembrane region" description="Helical" evidence="6">
    <location>
        <begin position="83"/>
        <end position="109"/>
    </location>
</feature>
<dbReference type="PANTHER" id="PTHR30250">
    <property type="entry name" value="PST FAMILY PREDICTED COLANIC ACID TRANSPORTER"/>
    <property type="match status" value="1"/>
</dbReference>
<evidence type="ECO:0000313" key="8">
    <source>
        <dbReference type="Proteomes" id="UP000288246"/>
    </source>
</evidence>
<dbReference type="EMBL" id="BHYL01000012">
    <property type="protein sequence ID" value="GCD18571.1"/>
    <property type="molecule type" value="Genomic_DNA"/>
</dbReference>
<comment type="subcellular location">
    <subcellularLocation>
        <location evidence="1">Cell membrane</location>
        <topology evidence="1">Multi-pass membrane protein</topology>
    </subcellularLocation>
</comment>
<feature type="transmembrane region" description="Helical" evidence="6">
    <location>
        <begin position="121"/>
        <end position="143"/>
    </location>
</feature>
<dbReference type="Pfam" id="PF01943">
    <property type="entry name" value="Polysacc_synt"/>
    <property type="match status" value="1"/>
</dbReference>
<dbReference type="GO" id="GO:0005886">
    <property type="term" value="C:plasma membrane"/>
    <property type="evidence" value="ECO:0007669"/>
    <property type="project" value="UniProtKB-SubCell"/>
</dbReference>
<evidence type="ECO:0000313" key="7">
    <source>
        <dbReference type="EMBL" id="GCD18571.1"/>
    </source>
</evidence>
<dbReference type="AlphaFoldDB" id="A0A401UV54"/>
<evidence type="ECO:0000256" key="5">
    <source>
        <dbReference type="ARBA" id="ARBA00023136"/>
    </source>
</evidence>
<keyword evidence="8" id="KW-1185">Reference proteome</keyword>
<keyword evidence="3 6" id="KW-0812">Transmembrane</keyword>
<dbReference type="OrthoDB" id="3320002at2"/>
<dbReference type="Proteomes" id="UP000288246">
    <property type="component" value="Unassembled WGS sequence"/>
</dbReference>
<feature type="transmembrane region" description="Helical" evidence="6">
    <location>
        <begin position="155"/>
        <end position="172"/>
    </location>
</feature>
<name>A0A401UV54_9CELL</name>
<sequence>MSVLVEVARRLTARADARLVVANLVGVGLGLVSAALQARALGPTGRGEIAVAIAPATVIAILMGFGLPDYFGRRSAQGADRRVLASVSGVLALVSGLVCALPYLFFVGFQTDPGTVSRVLLIVYAAVSPVVVYGSCTSAVAAGHGAWRGVVLARFLPQLVTVAGLVVLIAVGPSPLSVGLLLIATTLLGSLLPGVLGGALPTGRATIAEAVAAVRFGLRGWPAGSVALLNQRIDLLLLSVLATSYDLGLYAVATTLAATLNGVSVSIAIPLRNRIVRGERDIVPGASTAVLGLLLVAGGVVAAALPLLIPLVLGADFLPAQGAMTVLLLAQAPLGAVIVLTQSLIAVGRPGAPLVGEALALVVTVVLVLVAYPAYGIVAAALANLAGNLVSWSVLVHLARRHVTRAPVLSFVVPSRWSIAALRES</sequence>
<feature type="transmembrane region" description="Helical" evidence="6">
    <location>
        <begin position="378"/>
        <end position="399"/>
    </location>
</feature>
<reference evidence="7 8" key="1">
    <citation type="submission" date="2018-11" db="EMBL/GenBank/DDBJ databases">
        <title>Draft genome sequence of Cellulomonas takizawaensis strain TKZ-21.</title>
        <authorList>
            <person name="Yamamura H."/>
            <person name="Hayashi T."/>
            <person name="Hamada M."/>
            <person name="Serisawa Y."/>
            <person name="Matsuyama K."/>
            <person name="Nakagawa Y."/>
            <person name="Otoguro M."/>
            <person name="Yanagida F."/>
            <person name="Hayakawa M."/>
        </authorList>
    </citation>
    <scope>NUCLEOTIDE SEQUENCE [LARGE SCALE GENOMIC DNA]</scope>
    <source>
        <strain evidence="7 8">TKZ-21</strain>
    </source>
</reference>
<gene>
    <name evidence="7" type="ORF">CTKZ_01330</name>
</gene>
<keyword evidence="4 6" id="KW-1133">Transmembrane helix</keyword>
<feature type="transmembrane region" description="Helical" evidence="6">
    <location>
        <begin position="354"/>
        <end position="372"/>
    </location>
</feature>
<dbReference type="RefSeq" id="WP_160142789.1">
    <property type="nucleotide sequence ID" value="NZ_BHYL01000012.1"/>
</dbReference>
<feature type="transmembrane region" description="Helical" evidence="6">
    <location>
        <begin position="178"/>
        <end position="200"/>
    </location>
</feature>